<sequence>MKIGKQYPQFTNAPALIIVTGKQEAEFYRAKNGEMSLVGTFEVRPPRFSDKEGFFGARGSGGKAGAGGSVREEPKIAQQKEFLKKLKAEVTAELGKLGYKEVYLYAPQYLMAELKSGIKKIVGARYTMSFTGNYLKMHPTKLLAMLENRVERKAAKRKVVPTTREANKILQKGK</sequence>
<reference evidence="1 2" key="1">
    <citation type="submission" date="2017-09" db="EMBL/GenBank/DDBJ databases">
        <title>Depth-based differentiation of microbial function through sediment-hosted aquifers and enrichment of novel symbionts in the deep terrestrial subsurface.</title>
        <authorList>
            <person name="Probst A.J."/>
            <person name="Ladd B."/>
            <person name="Jarett J.K."/>
            <person name="Geller-Mcgrath D.E."/>
            <person name="Sieber C.M."/>
            <person name="Emerson J.B."/>
            <person name="Anantharaman K."/>
            <person name="Thomas B.C."/>
            <person name="Malmstrom R."/>
            <person name="Stieglmeier M."/>
            <person name="Klingl A."/>
            <person name="Woyke T."/>
            <person name="Ryan C.M."/>
            <person name="Banfield J.F."/>
        </authorList>
    </citation>
    <scope>NUCLEOTIDE SEQUENCE [LARGE SCALE GENOMIC DNA]</scope>
    <source>
        <strain evidence="1">CG10_big_fil_rev_8_21_14_0_10_48_11</strain>
    </source>
</reference>
<dbReference type="EMBL" id="PFET01000014">
    <property type="protein sequence ID" value="PJE75520.1"/>
    <property type="molecule type" value="Genomic_DNA"/>
</dbReference>
<dbReference type="AlphaFoldDB" id="A0A2M8LDJ5"/>
<proteinExistence type="predicted"/>
<protein>
    <recommendedName>
        <fullName evidence="3">Host attachment protein</fullName>
    </recommendedName>
</protein>
<dbReference type="Proteomes" id="UP000231152">
    <property type="component" value="Unassembled WGS sequence"/>
</dbReference>
<name>A0A2M8LDJ5_9BACT</name>
<gene>
    <name evidence="1" type="ORF">COV04_04425</name>
</gene>
<evidence type="ECO:0000313" key="2">
    <source>
        <dbReference type="Proteomes" id="UP000231152"/>
    </source>
</evidence>
<evidence type="ECO:0008006" key="3">
    <source>
        <dbReference type="Google" id="ProtNLM"/>
    </source>
</evidence>
<comment type="caution">
    <text evidence="1">The sequence shown here is derived from an EMBL/GenBank/DDBJ whole genome shotgun (WGS) entry which is preliminary data.</text>
</comment>
<evidence type="ECO:0000313" key="1">
    <source>
        <dbReference type="EMBL" id="PJE75520.1"/>
    </source>
</evidence>
<accession>A0A2M8LDJ5</accession>
<organism evidence="1 2">
    <name type="scientific">Candidatus Uhrbacteria bacterium CG10_big_fil_rev_8_21_14_0_10_48_11</name>
    <dbReference type="NCBI Taxonomy" id="1975037"/>
    <lineage>
        <taxon>Bacteria</taxon>
        <taxon>Candidatus Uhriibacteriota</taxon>
    </lineage>
</organism>